<comment type="caution">
    <text evidence="3">The sequence shown here is derived from an EMBL/GenBank/DDBJ whole genome shotgun (WGS) entry which is preliminary data.</text>
</comment>
<dbReference type="Gene3D" id="6.10.250.3150">
    <property type="match status" value="1"/>
</dbReference>
<feature type="domain" description="M23ase beta-sheet core" evidence="2">
    <location>
        <begin position="347"/>
        <end position="443"/>
    </location>
</feature>
<feature type="compositionally biased region" description="Basic and acidic residues" evidence="1">
    <location>
        <begin position="264"/>
        <end position="294"/>
    </location>
</feature>
<dbReference type="SUPFAM" id="SSF51261">
    <property type="entry name" value="Duplicated hybrid motif"/>
    <property type="match status" value="1"/>
</dbReference>
<feature type="region of interest" description="Disordered" evidence="1">
    <location>
        <begin position="264"/>
        <end position="324"/>
    </location>
</feature>
<keyword evidence="4" id="KW-1185">Reference proteome</keyword>
<dbReference type="CDD" id="cd12797">
    <property type="entry name" value="M23_peptidase"/>
    <property type="match status" value="1"/>
</dbReference>
<dbReference type="PANTHER" id="PTHR21666">
    <property type="entry name" value="PEPTIDASE-RELATED"/>
    <property type="match status" value="1"/>
</dbReference>
<dbReference type="InterPro" id="IPR011055">
    <property type="entry name" value="Dup_hybrid_motif"/>
</dbReference>
<dbReference type="AlphaFoldDB" id="A0A3S3Z3B9"/>
<dbReference type="InterPro" id="IPR006311">
    <property type="entry name" value="TAT_signal"/>
</dbReference>
<organism evidence="3 4">
    <name type="scientific">Labedella phragmitis</name>
    <dbReference type="NCBI Taxonomy" id="2498849"/>
    <lineage>
        <taxon>Bacteria</taxon>
        <taxon>Bacillati</taxon>
        <taxon>Actinomycetota</taxon>
        <taxon>Actinomycetes</taxon>
        <taxon>Micrococcales</taxon>
        <taxon>Microbacteriaceae</taxon>
        <taxon>Labedella</taxon>
    </lineage>
</organism>
<evidence type="ECO:0000256" key="1">
    <source>
        <dbReference type="SAM" id="MobiDB-lite"/>
    </source>
</evidence>
<feature type="compositionally biased region" description="Gly residues" evidence="1">
    <location>
        <begin position="301"/>
        <end position="321"/>
    </location>
</feature>
<proteinExistence type="predicted"/>
<dbReference type="Pfam" id="PF01551">
    <property type="entry name" value="Peptidase_M23"/>
    <property type="match status" value="1"/>
</dbReference>
<dbReference type="Proteomes" id="UP000288547">
    <property type="component" value="Unassembled WGS sequence"/>
</dbReference>
<feature type="region of interest" description="Disordered" evidence="1">
    <location>
        <begin position="1"/>
        <end position="26"/>
    </location>
</feature>
<dbReference type="GO" id="GO:0004222">
    <property type="term" value="F:metalloendopeptidase activity"/>
    <property type="evidence" value="ECO:0007669"/>
    <property type="project" value="TreeGrafter"/>
</dbReference>
<feature type="compositionally biased region" description="Basic residues" evidence="1">
    <location>
        <begin position="1"/>
        <end position="20"/>
    </location>
</feature>
<evidence type="ECO:0000259" key="2">
    <source>
        <dbReference type="Pfam" id="PF01551"/>
    </source>
</evidence>
<accession>A0A3S3Z3B9</accession>
<dbReference type="InterPro" id="IPR016047">
    <property type="entry name" value="M23ase_b-sheet_dom"/>
</dbReference>
<dbReference type="InterPro" id="IPR050570">
    <property type="entry name" value="Cell_wall_metabolism_enzyme"/>
</dbReference>
<dbReference type="Gene3D" id="2.70.70.10">
    <property type="entry name" value="Glucose Permease (Domain IIA)"/>
    <property type="match status" value="1"/>
</dbReference>
<name>A0A3S3Z3B9_9MICO</name>
<dbReference type="RefSeq" id="WP_128494855.1">
    <property type="nucleotide sequence ID" value="NZ_RZNB01000003.1"/>
</dbReference>
<dbReference type="PANTHER" id="PTHR21666:SF270">
    <property type="entry name" value="MUREIN HYDROLASE ACTIVATOR ENVC"/>
    <property type="match status" value="1"/>
</dbReference>
<sequence length="454" mass="46891">MSEPKKPKRGSVFHWRSRRARSGDTSRRQVLALGAVGVFTAAGVVAGVTPAWAAKYPSWDDVQKAKKNQADAAAQVTNIKNLIAGLEAEVASTQAEAELKGQEYFEAQQAFDDAVVRADSLQSQADDKKVEADESIAKAGQVAAQLYRSGGSDVSLSLFFDSSASPDALLGALGTMSKLLEHNKSVYDQAVNARNTAQSLSDQASAAREERERLRTLAEEAMIAAQAAADAAVAALEESQNKKAELEAQLAALEDTTAKTVDGYKKGVEEERKRREAEKAAAEKAAREAAEAAKKNNNNNSGGGGGGGGGGSSSGGGGGSGWARPASGWISSGFGVRNSPGGIGSKNHPGVDIANGSGTPLYAASSGTVTYAGWNGGYGYFIRISHGGGVTTAYGHIRSGGIAVRSGQRVSAGQYIAAMGSTGNSTGPHVHFETRVNGAAQNPVPFMRNRGVSL</sequence>
<protein>
    <submittedName>
        <fullName evidence="3">M23 family peptidase</fullName>
    </submittedName>
</protein>
<dbReference type="OrthoDB" id="1099523at2"/>
<evidence type="ECO:0000313" key="3">
    <source>
        <dbReference type="EMBL" id="RWZ50861.1"/>
    </source>
</evidence>
<gene>
    <name evidence="3" type="ORF">ELQ90_08480</name>
</gene>
<dbReference type="PROSITE" id="PS51318">
    <property type="entry name" value="TAT"/>
    <property type="match status" value="1"/>
</dbReference>
<reference evidence="3 4" key="1">
    <citation type="submission" date="2018-12" db="EMBL/GenBank/DDBJ databases">
        <authorList>
            <person name="Li F."/>
        </authorList>
    </citation>
    <scope>NUCLEOTIDE SEQUENCE [LARGE SCALE GENOMIC DNA]</scope>
    <source>
        <strain evidence="3 4">11W25H-1</strain>
    </source>
</reference>
<dbReference type="EMBL" id="RZNB01000003">
    <property type="protein sequence ID" value="RWZ50861.1"/>
    <property type="molecule type" value="Genomic_DNA"/>
</dbReference>
<evidence type="ECO:0000313" key="4">
    <source>
        <dbReference type="Proteomes" id="UP000288547"/>
    </source>
</evidence>